<dbReference type="PROSITE" id="PS50043">
    <property type="entry name" value="HTH_LUXR_2"/>
    <property type="match status" value="1"/>
</dbReference>
<dbReference type="SUPFAM" id="SSF46894">
    <property type="entry name" value="C-terminal effector domain of the bipartite response regulators"/>
    <property type="match status" value="1"/>
</dbReference>
<dbReference type="SMART" id="SM00421">
    <property type="entry name" value="HTH_LUXR"/>
    <property type="match status" value="1"/>
</dbReference>
<dbReference type="InterPro" id="IPR036388">
    <property type="entry name" value="WH-like_DNA-bd_sf"/>
</dbReference>
<evidence type="ECO:0000313" key="5">
    <source>
        <dbReference type="EMBL" id="SKB64904.1"/>
    </source>
</evidence>
<sequence>MYELFQTIANTHELESVFRELKLLTIENMTDEQYIATAWLAFTTGDQVTLKQTLLHRPDEQIKDNSLRANMLALRAVALFGGSISKSEELIEEALKLVASSKDDILKGNVYMSYARIQASKINLKLAATYYEKAGICFEKSKGSFLAVMAYTNQNLNLYAVSDIEQVRESWEYHLRLSDGRYWDIMNFPLALTYFYEKKYAYASKLLEKTKATIDELNYPHMHGAVEYYLLLCHLHNNHINSAKNLIETFENQIAHMEHFISYQFLNCMKTEYALKNKLRVDMSVYEQLISKAEELIEKGFVYSLLTAVHYLIESEGEARLIDRLFEKYENFSETVYPDVRTQMKRLHKKWMNTKAEENYLSELTDREKEIFFDLTKGMSNQCIADKQFITLGTVKWHLNNIYSKLGVSNRFEAINLYQTIKSKLNSDEAL</sequence>
<name>A0A1T5CZL5_9FIRM</name>
<dbReference type="InterPro" id="IPR016032">
    <property type="entry name" value="Sig_transdc_resp-reg_C-effctor"/>
</dbReference>
<reference evidence="6" key="1">
    <citation type="submission" date="2017-02" db="EMBL/GenBank/DDBJ databases">
        <authorList>
            <person name="Varghese N."/>
            <person name="Submissions S."/>
        </authorList>
    </citation>
    <scope>NUCLEOTIDE SEQUENCE [LARGE SCALE GENOMIC DNA]</scope>
    <source>
        <strain evidence="6">ATCC 35199</strain>
    </source>
</reference>
<keyword evidence="6" id="KW-1185">Reference proteome</keyword>
<dbReference type="CDD" id="cd06170">
    <property type="entry name" value="LuxR_C_like"/>
    <property type="match status" value="1"/>
</dbReference>
<dbReference type="PANTHER" id="PTHR44688">
    <property type="entry name" value="DNA-BINDING TRANSCRIPTIONAL ACTIVATOR DEVR_DOSR"/>
    <property type="match status" value="1"/>
</dbReference>
<dbReference type="RefSeq" id="WP_079590276.1">
    <property type="nucleotide sequence ID" value="NZ_FUYN01000006.1"/>
</dbReference>
<dbReference type="EMBL" id="FUYN01000006">
    <property type="protein sequence ID" value="SKB64904.1"/>
    <property type="molecule type" value="Genomic_DNA"/>
</dbReference>
<evidence type="ECO:0000256" key="2">
    <source>
        <dbReference type="ARBA" id="ARBA00023125"/>
    </source>
</evidence>
<dbReference type="AlphaFoldDB" id="A0A1T5CZL5"/>
<dbReference type="GO" id="GO:0003677">
    <property type="term" value="F:DNA binding"/>
    <property type="evidence" value="ECO:0007669"/>
    <property type="project" value="UniProtKB-KW"/>
</dbReference>
<evidence type="ECO:0000256" key="3">
    <source>
        <dbReference type="ARBA" id="ARBA00023163"/>
    </source>
</evidence>
<dbReference type="Gene3D" id="1.10.10.10">
    <property type="entry name" value="Winged helix-like DNA-binding domain superfamily/Winged helix DNA-binding domain"/>
    <property type="match status" value="1"/>
</dbReference>
<dbReference type="Proteomes" id="UP000243406">
    <property type="component" value="Unassembled WGS sequence"/>
</dbReference>
<proteinExistence type="predicted"/>
<dbReference type="Pfam" id="PF00196">
    <property type="entry name" value="GerE"/>
    <property type="match status" value="1"/>
</dbReference>
<dbReference type="InterPro" id="IPR011990">
    <property type="entry name" value="TPR-like_helical_dom_sf"/>
</dbReference>
<keyword evidence="1" id="KW-0805">Transcription regulation</keyword>
<dbReference type="PRINTS" id="PR00038">
    <property type="entry name" value="HTHLUXR"/>
</dbReference>
<accession>A0A1T5CZL5</accession>
<feature type="domain" description="HTH luxR-type" evidence="4">
    <location>
        <begin position="357"/>
        <end position="422"/>
    </location>
</feature>
<evidence type="ECO:0000259" key="4">
    <source>
        <dbReference type="PROSITE" id="PS50043"/>
    </source>
</evidence>
<evidence type="ECO:0000313" key="6">
    <source>
        <dbReference type="Proteomes" id="UP000243406"/>
    </source>
</evidence>
<keyword evidence="2" id="KW-0238">DNA-binding</keyword>
<gene>
    <name evidence="5" type="ORF">SAMN02745120_2503</name>
</gene>
<dbReference type="GO" id="GO:0006355">
    <property type="term" value="P:regulation of DNA-templated transcription"/>
    <property type="evidence" value="ECO:0007669"/>
    <property type="project" value="InterPro"/>
</dbReference>
<organism evidence="5 6">
    <name type="scientific">Acetoanaerobium noterae</name>
    <dbReference type="NCBI Taxonomy" id="745369"/>
    <lineage>
        <taxon>Bacteria</taxon>
        <taxon>Bacillati</taxon>
        <taxon>Bacillota</taxon>
        <taxon>Clostridia</taxon>
        <taxon>Peptostreptococcales</taxon>
        <taxon>Filifactoraceae</taxon>
        <taxon>Acetoanaerobium</taxon>
    </lineage>
</organism>
<dbReference type="PANTHER" id="PTHR44688:SF16">
    <property type="entry name" value="DNA-BINDING TRANSCRIPTIONAL ACTIVATOR DEVR_DOSR"/>
    <property type="match status" value="1"/>
</dbReference>
<protein>
    <submittedName>
        <fullName evidence="5">Regulatory protein, luxR family</fullName>
    </submittedName>
</protein>
<dbReference type="OrthoDB" id="9789465at2"/>
<dbReference type="InterPro" id="IPR000792">
    <property type="entry name" value="Tscrpt_reg_LuxR_C"/>
</dbReference>
<evidence type="ECO:0000256" key="1">
    <source>
        <dbReference type="ARBA" id="ARBA00023015"/>
    </source>
</evidence>
<keyword evidence="3" id="KW-0804">Transcription</keyword>
<dbReference type="SUPFAM" id="SSF48452">
    <property type="entry name" value="TPR-like"/>
    <property type="match status" value="1"/>
</dbReference>